<dbReference type="Pfam" id="PF13416">
    <property type="entry name" value="SBP_bac_8"/>
    <property type="match status" value="1"/>
</dbReference>
<evidence type="ECO:0000313" key="2">
    <source>
        <dbReference type="EMBL" id="MFC3494505.1"/>
    </source>
</evidence>
<dbReference type="PANTHER" id="PTHR43649:SF32">
    <property type="entry name" value="SUGAR BINDING SECRETED PROTEIN"/>
    <property type="match status" value="1"/>
</dbReference>
<protein>
    <submittedName>
        <fullName evidence="2">ABC transporter substrate-binding protein</fullName>
    </submittedName>
</protein>
<dbReference type="RefSeq" id="WP_387978312.1">
    <property type="nucleotide sequence ID" value="NZ_JBHRWO010000019.1"/>
</dbReference>
<evidence type="ECO:0000256" key="1">
    <source>
        <dbReference type="SAM" id="SignalP"/>
    </source>
</evidence>
<keyword evidence="1" id="KW-0732">Signal</keyword>
<dbReference type="InterPro" id="IPR050490">
    <property type="entry name" value="Bact_solute-bd_prot1"/>
</dbReference>
<feature type="chain" id="PRO_5046673978" evidence="1">
    <location>
        <begin position="26"/>
        <end position="445"/>
    </location>
</feature>
<organism evidence="2 3">
    <name type="scientific">Glycomyces rhizosphaerae</name>
    <dbReference type="NCBI Taxonomy" id="2054422"/>
    <lineage>
        <taxon>Bacteria</taxon>
        <taxon>Bacillati</taxon>
        <taxon>Actinomycetota</taxon>
        <taxon>Actinomycetes</taxon>
        <taxon>Glycomycetales</taxon>
        <taxon>Glycomycetaceae</taxon>
        <taxon>Glycomyces</taxon>
    </lineage>
</organism>
<reference evidence="3" key="1">
    <citation type="journal article" date="2019" name="Int. J. Syst. Evol. Microbiol.">
        <title>The Global Catalogue of Microorganisms (GCM) 10K type strain sequencing project: providing services to taxonomists for standard genome sequencing and annotation.</title>
        <authorList>
            <consortium name="The Broad Institute Genomics Platform"/>
            <consortium name="The Broad Institute Genome Sequencing Center for Infectious Disease"/>
            <person name="Wu L."/>
            <person name="Ma J."/>
        </authorList>
    </citation>
    <scope>NUCLEOTIDE SEQUENCE [LARGE SCALE GENOMIC DNA]</scope>
    <source>
        <strain evidence="3">CGMCC 4.7396</strain>
    </source>
</reference>
<dbReference type="PANTHER" id="PTHR43649">
    <property type="entry name" value="ARABINOSE-BINDING PROTEIN-RELATED"/>
    <property type="match status" value="1"/>
</dbReference>
<dbReference type="PROSITE" id="PS51257">
    <property type="entry name" value="PROKAR_LIPOPROTEIN"/>
    <property type="match status" value="1"/>
</dbReference>
<dbReference type="Proteomes" id="UP001595712">
    <property type="component" value="Unassembled WGS sequence"/>
</dbReference>
<keyword evidence="3" id="KW-1185">Reference proteome</keyword>
<name>A0ABV7Q4Y9_9ACTN</name>
<dbReference type="Gene3D" id="3.40.190.10">
    <property type="entry name" value="Periplasmic binding protein-like II"/>
    <property type="match status" value="1"/>
</dbReference>
<gene>
    <name evidence="2" type="ORF">ACFO8M_18620</name>
</gene>
<accession>A0ABV7Q4Y9</accession>
<dbReference type="SUPFAM" id="SSF53850">
    <property type="entry name" value="Periplasmic binding protein-like II"/>
    <property type="match status" value="1"/>
</dbReference>
<evidence type="ECO:0000313" key="3">
    <source>
        <dbReference type="Proteomes" id="UP001595712"/>
    </source>
</evidence>
<dbReference type="EMBL" id="JBHRWO010000019">
    <property type="protein sequence ID" value="MFC3494505.1"/>
    <property type="molecule type" value="Genomic_DNA"/>
</dbReference>
<proteinExistence type="predicted"/>
<comment type="caution">
    <text evidence="2">The sequence shown here is derived from an EMBL/GenBank/DDBJ whole genome shotgun (WGS) entry which is preliminary data.</text>
</comment>
<feature type="signal peptide" evidence="1">
    <location>
        <begin position="1"/>
        <end position="25"/>
    </location>
</feature>
<sequence length="445" mass="46808">MHFLNRKNGRVALAAVAAGALAVTAACSGNGGGGDDATGEDGKMKLTVSTFNTFGYVQAGLEAKYEADHPDVDVVFEGDGVQFGEYRTALETALDTGSGFGDVVAMDEQATPQLFQNGDHWYDLAAYEGRSGDYHENTWNLGHTPDDKLVGLGTDIGGMAMCYRSDLFAEAGLPTDREEVAAAWADWEGFKTVAQQFVDSDVDAAFLDNGTQLQNMLLSQFAGQGDGAMYVDDDGNLTLDSDAATKSLDLVFELTEMGAVGNFPSWGEEWNAAMAAGGYAVMPCPGWMARAIIEPTSGPDNADKWDMTAVPGVAGNWGGSFLAVPAKGPHPEEAAELASWLTEPEQQIAVFEAVGNFPSSPAAQADPRVADYSSAYFNDAPSSQILIDSLATFPALEYSYFHPPVQGAVETTINGIVDGSIEMGDAHNAIKSAAEDAIELAGAGL</sequence>
<dbReference type="InterPro" id="IPR006059">
    <property type="entry name" value="SBP"/>
</dbReference>